<dbReference type="InterPro" id="IPR003613">
    <property type="entry name" value="Ubox_domain"/>
</dbReference>
<comment type="function">
    <text evidence="2 7">Functions as an E3 ubiquitin ligase.</text>
</comment>
<evidence type="ECO:0000256" key="2">
    <source>
        <dbReference type="ARBA" id="ARBA00003861"/>
    </source>
</evidence>
<dbReference type="PANTHER" id="PTHR22849">
    <property type="entry name" value="WDSAM1 PROTEIN"/>
    <property type="match status" value="1"/>
</dbReference>
<gene>
    <name evidence="9" type="ORF">QN277_006459</name>
</gene>
<dbReference type="InterPro" id="IPR013083">
    <property type="entry name" value="Znf_RING/FYVE/PHD"/>
</dbReference>
<dbReference type="InterPro" id="IPR045210">
    <property type="entry name" value="RING-Ubox_PUB"/>
</dbReference>
<dbReference type="InterPro" id="IPR045185">
    <property type="entry name" value="PUB22/23/24-like"/>
</dbReference>
<dbReference type="SUPFAM" id="SSF48371">
    <property type="entry name" value="ARM repeat"/>
    <property type="match status" value="1"/>
</dbReference>
<evidence type="ECO:0000313" key="10">
    <source>
        <dbReference type="Proteomes" id="UP001293593"/>
    </source>
</evidence>
<sequence length="416" mass="45904">MGRDDLCVTIPSFFRCPISLDVMKSPVSLCTGVTYDRSSIQRWLDDGNNTCPATMQVLQSKEFVPNLTLQRLIQIWTDSVRHRIESADSPAAKSVPARDQVIDAIRDLESKSENRLFSLAGILSFAEESKENREFLANMEGLVPLLVGFLDNVDGGITRSVEFLEKVVKALELVLNKAKDDETLKHWIVKSEQGNCLASLLLVLQRGSTDSKIASVKILKFAAADVESKIRIAGKEGIIHELLKMTTSGKDAMLIENGLSCLVAISTPKGNKAKLIHLGAVKQLSELLSQSKWSVSITENALKLLETASTTKEGRLQICEDPNCVASILQKVLKVSNVATEYAVTILWSVCYLFRDQKAQEAVTKANGLTKILLLMQSNCSPGVRQMCADLLKIFRVNSKSCLSCYHTKTTHIMPF</sequence>
<comment type="pathway">
    <text evidence="3 7">Protein modification; protein ubiquitination.</text>
</comment>
<dbReference type="GO" id="GO:0061630">
    <property type="term" value="F:ubiquitin protein ligase activity"/>
    <property type="evidence" value="ECO:0007669"/>
    <property type="project" value="UniProtKB-UniRule"/>
</dbReference>
<dbReference type="PROSITE" id="PS51698">
    <property type="entry name" value="U_BOX"/>
    <property type="match status" value="1"/>
</dbReference>
<evidence type="ECO:0000256" key="5">
    <source>
        <dbReference type="ARBA" id="ARBA00022737"/>
    </source>
</evidence>
<protein>
    <recommendedName>
        <fullName evidence="7 8">U-box domain-containing protein</fullName>
        <ecNumber evidence="7">2.3.2.27</ecNumber>
    </recommendedName>
    <alternativeName>
        <fullName evidence="7">RING-type E3 ubiquitin transferase PUB</fullName>
    </alternativeName>
</protein>
<evidence type="ECO:0000256" key="3">
    <source>
        <dbReference type="ARBA" id="ARBA00004906"/>
    </source>
</evidence>
<dbReference type="Pfam" id="PF04564">
    <property type="entry name" value="U-box"/>
    <property type="match status" value="1"/>
</dbReference>
<dbReference type="Gene3D" id="1.25.10.10">
    <property type="entry name" value="Leucine-rich Repeat Variant"/>
    <property type="match status" value="1"/>
</dbReference>
<evidence type="ECO:0000259" key="8">
    <source>
        <dbReference type="PROSITE" id="PS51698"/>
    </source>
</evidence>
<reference evidence="9" key="1">
    <citation type="submission" date="2023-10" db="EMBL/GenBank/DDBJ databases">
        <title>Chromosome-level genome of the transformable northern wattle, Acacia crassicarpa.</title>
        <authorList>
            <person name="Massaro I."/>
            <person name="Sinha N.R."/>
            <person name="Poethig S."/>
            <person name="Leichty A.R."/>
        </authorList>
    </citation>
    <scope>NUCLEOTIDE SEQUENCE</scope>
    <source>
        <strain evidence="9">Acra3RX</strain>
        <tissue evidence="9">Leaf</tissue>
    </source>
</reference>
<dbReference type="InterPro" id="IPR016024">
    <property type="entry name" value="ARM-type_fold"/>
</dbReference>
<evidence type="ECO:0000256" key="1">
    <source>
        <dbReference type="ARBA" id="ARBA00000900"/>
    </source>
</evidence>
<dbReference type="SMART" id="SM00504">
    <property type="entry name" value="Ubox"/>
    <property type="match status" value="1"/>
</dbReference>
<dbReference type="Pfam" id="PF25598">
    <property type="entry name" value="ARM_PUB"/>
    <property type="match status" value="1"/>
</dbReference>
<keyword evidence="10" id="KW-1185">Reference proteome</keyword>
<feature type="domain" description="U-box" evidence="8">
    <location>
        <begin position="9"/>
        <end position="83"/>
    </location>
</feature>
<keyword evidence="6 7" id="KW-0833">Ubl conjugation pathway</keyword>
<proteinExistence type="predicted"/>
<dbReference type="Gene3D" id="3.30.40.10">
    <property type="entry name" value="Zinc/RING finger domain, C3HC4 (zinc finger)"/>
    <property type="match status" value="1"/>
</dbReference>
<comment type="caution">
    <text evidence="9">The sequence shown here is derived from an EMBL/GenBank/DDBJ whole genome shotgun (WGS) entry which is preliminary data.</text>
</comment>
<evidence type="ECO:0000256" key="7">
    <source>
        <dbReference type="RuleBase" id="RU369093"/>
    </source>
</evidence>
<organism evidence="9 10">
    <name type="scientific">Acacia crassicarpa</name>
    <name type="common">northern wattle</name>
    <dbReference type="NCBI Taxonomy" id="499986"/>
    <lineage>
        <taxon>Eukaryota</taxon>
        <taxon>Viridiplantae</taxon>
        <taxon>Streptophyta</taxon>
        <taxon>Embryophyta</taxon>
        <taxon>Tracheophyta</taxon>
        <taxon>Spermatophyta</taxon>
        <taxon>Magnoliopsida</taxon>
        <taxon>eudicotyledons</taxon>
        <taxon>Gunneridae</taxon>
        <taxon>Pentapetalae</taxon>
        <taxon>rosids</taxon>
        <taxon>fabids</taxon>
        <taxon>Fabales</taxon>
        <taxon>Fabaceae</taxon>
        <taxon>Caesalpinioideae</taxon>
        <taxon>mimosoid clade</taxon>
        <taxon>Acacieae</taxon>
        <taxon>Acacia</taxon>
    </lineage>
</organism>
<evidence type="ECO:0000256" key="4">
    <source>
        <dbReference type="ARBA" id="ARBA00022679"/>
    </source>
</evidence>
<dbReference type="GO" id="GO:0016567">
    <property type="term" value="P:protein ubiquitination"/>
    <property type="evidence" value="ECO:0007669"/>
    <property type="project" value="UniProtKB-UniRule"/>
</dbReference>
<keyword evidence="5" id="KW-0677">Repeat</keyword>
<dbReference type="SUPFAM" id="SSF57850">
    <property type="entry name" value="RING/U-box"/>
    <property type="match status" value="1"/>
</dbReference>
<dbReference type="PANTHER" id="PTHR22849:SF20">
    <property type="entry name" value="U-BOX DOMAIN-CONTAINING PROTEIN 27-RELATED"/>
    <property type="match status" value="1"/>
</dbReference>
<name>A0AAE1MBS7_9FABA</name>
<dbReference type="AlphaFoldDB" id="A0AAE1MBS7"/>
<dbReference type="InterPro" id="IPR058678">
    <property type="entry name" value="ARM_PUB"/>
</dbReference>
<dbReference type="CDD" id="cd16664">
    <property type="entry name" value="RING-Ubox_PUB"/>
    <property type="match status" value="1"/>
</dbReference>
<accession>A0AAE1MBS7</accession>
<dbReference type="FunFam" id="3.30.40.10:FF:000502">
    <property type="entry name" value="RING-type E3 ubiquitin transferase"/>
    <property type="match status" value="1"/>
</dbReference>
<evidence type="ECO:0000256" key="6">
    <source>
        <dbReference type="ARBA" id="ARBA00022786"/>
    </source>
</evidence>
<keyword evidence="4 7" id="KW-0808">Transferase</keyword>
<comment type="catalytic activity">
    <reaction evidence="1 7">
        <text>S-ubiquitinyl-[E2 ubiquitin-conjugating enzyme]-L-cysteine + [acceptor protein]-L-lysine = [E2 ubiquitin-conjugating enzyme]-L-cysteine + N(6)-ubiquitinyl-[acceptor protein]-L-lysine.</text>
        <dbReference type="EC" id="2.3.2.27"/>
    </reaction>
</comment>
<dbReference type="EC" id="2.3.2.27" evidence="7"/>
<dbReference type="InterPro" id="IPR011989">
    <property type="entry name" value="ARM-like"/>
</dbReference>
<dbReference type="Proteomes" id="UP001293593">
    <property type="component" value="Unassembled WGS sequence"/>
</dbReference>
<dbReference type="EMBL" id="JAWXYG010000012">
    <property type="protein sequence ID" value="KAK4256778.1"/>
    <property type="molecule type" value="Genomic_DNA"/>
</dbReference>
<evidence type="ECO:0000313" key="9">
    <source>
        <dbReference type="EMBL" id="KAK4256778.1"/>
    </source>
</evidence>